<evidence type="ECO:0000313" key="2">
    <source>
        <dbReference type="Proteomes" id="UP000184388"/>
    </source>
</evidence>
<dbReference type="EMBL" id="FRBK01000006">
    <property type="protein sequence ID" value="SHL84950.1"/>
    <property type="molecule type" value="Genomic_DNA"/>
</dbReference>
<organism evidence="1 2">
    <name type="scientific">Streptomyces yunnanensis</name>
    <dbReference type="NCBI Taxonomy" id="156453"/>
    <lineage>
        <taxon>Bacteria</taxon>
        <taxon>Bacillati</taxon>
        <taxon>Actinomycetota</taxon>
        <taxon>Actinomycetes</taxon>
        <taxon>Kitasatosporales</taxon>
        <taxon>Streptomycetaceae</taxon>
        <taxon>Streptomyces</taxon>
    </lineage>
</organism>
<dbReference type="RefSeq" id="WP_143179623.1">
    <property type="nucleotide sequence ID" value="NZ_FRBK01000006.1"/>
</dbReference>
<comment type="caution">
    <text evidence="1">The sequence shown here is derived from an EMBL/GenBank/DDBJ whole genome shotgun (WGS) entry which is preliminary data.</text>
</comment>
<dbReference type="Proteomes" id="UP000184388">
    <property type="component" value="Unassembled WGS sequence"/>
</dbReference>
<name>A0A9X8MUB2_9ACTN</name>
<sequence length="129" mass="14449">MKNYDWTNVKVETGEDEWNAIEHEEVITAIAAARTINGEASVHTPRDSRDQAVLEDPWRAPTPFVNRPVIGAPQAYVEGEVASGSQGRWLAGRQRRRPVAELIGRGAREGSLTYEDFTLFGHFIVVSDW</sequence>
<accession>A0A9X8MUB2</accession>
<protein>
    <submittedName>
        <fullName evidence="1">Uncharacterized protein</fullName>
    </submittedName>
</protein>
<gene>
    <name evidence="1" type="ORF">SAMN05216268_106412</name>
</gene>
<reference evidence="2" key="1">
    <citation type="submission" date="2016-11" db="EMBL/GenBank/DDBJ databases">
        <authorList>
            <person name="Jaros S."/>
            <person name="Januszkiewicz K."/>
            <person name="Wedrychowicz H."/>
        </authorList>
    </citation>
    <scope>NUCLEOTIDE SEQUENCE [LARGE SCALE GENOMIC DNA]</scope>
    <source>
        <strain evidence="2">CGMCC 4.3555</strain>
    </source>
</reference>
<dbReference type="AlphaFoldDB" id="A0A9X8MUB2"/>
<proteinExistence type="predicted"/>
<evidence type="ECO:0000313" key="1">
    <source>
        <dbReference type="EMBL" id="SHL84950.1"/>
    </source>
</evidence>